<dbReference type="GO" id="GO:0030246">
    <property type="term" value="F:carbohydrate binding"/>
    <property type="evidence" value="ECO:0007669"/>
    <property type="project" value="InterPro"/>
</dbReference>
<dbReference type="Proteomes" id="UP000712157">
    <property type="component" value="Unassembled WGS sequence"/>
</dbReference>
<dbReference type="Pfam" id="PF09261">
    <property type="entry name" value="Alpha-mann_mid"/>
    <property type="match status" value="1"/>
</dbReference>
<dbReference type="GO" id="GO:0009313">
    <property type="term" value="P:oligosaccharide catabolic process"/>
    <property type="evidence" value="ECO:0007669"/>
    <property type="project" value="TreeGrafter"/>
</dbReference>
<dbReference type="InterPro" id="IPR000602">
    <property type="entry name" value="Glyco_hydro_38_N"/>
</dbReference>
<evidence type="ECO:0000256" key="2">
    <source>
        <dbReference type="ARBA" id="ARBA00022723"/>
    </source>
</evidence>
<keyword evidence="7" id="KW-1185">Reference proteome</keyword>
<dbReference type="InterPro" id="IPR011330">
    <property type="entry name" value="Glyco_hydro/deAcase_b/a-brl"/>
</dbReference>
<evidence type="ECO:0000313" key="7">
    <source>
        <dbReference type="Proteomes" id="UP000712157"/>
    </source>
</evidence>
<sequence>MKKIFMVLQSHLDREWYWSFEEFRIQISQIFDRVLDLLAQDPEFRVFMVDGQMSVLEDYLKICPEKEELIKSLAGTGQLILGPWLFQPDEYLVDGESHIRNLRMGMALARRYGPCLNLGYLPDSFGHIAQMPQILNGFGITEAFLMRGVDKRQPQEFLWKSPDGSMVKTIQNEYNNCCRIDQRHMENGVSILDTPEELAERWNRYDRQETCPTRSDYLLITYGGDHLAPPRQFGRMIRVMRERGYKIRVGNLAEYFQTIDWTAPDLRTVTGELREGEDIRILKDVAAARNTLKRENVMQQEALIRKAEPLAALLRTMGYELPLGFLEQAWKYLLANHAHDSICGCSQDSVEEEMMSRYHKAGQICNWMIRRGMEHISRNISWDRRRENEYTLCILNSSGGEPDAMLECEIRAEQRLNYNGFSIYDDKDREIPYQILDRRAETRIDSDIDAVQRMYHEICWKIVLPAPLTPGIGYASYRIIFQNEALLKESQTDSGSACQPPAKSEPWPYLHPVTCTAEGMENEYLKVEIPSDGTLNIWDKETGQYYEGLHFFEDESSEGDVYEHISPKRPTVVDSRSCSWSRRCIQQGPLKCSYRLSVRIAASFPDNGAARASAGASDKIDNQITYEVSLYAGSRQLHFDTVIRNQSEDHRIRVLFPVDAGIGSAVSDVPFSIEDRPWNQFPSLHPFSSFVSVGEEKNRFVFLGKGLHQYQLDQREQNYLAVTLLRSQGSLYAWAGGKNPEFSGAQCKGENHCTYALYFPAPQALRGEIKRTAQGYLSGLLTGQNKSAPNAGLPVCQTFVKCSSGELILSALKPYEGKKEIELRFYLPQSEVVEAEIQFYKNLRAVRKIRLDGRTIEEMSIADNKIILKVNPYEIVTIIAALE</sequence>
<comment type="similarity">
    <text evidence="1">Belongs to the glycosyl hydrolase 38 family.</text>
</comment>
<dbReference type="SUPFAM" id="SSF88713">
    <property type="entry name" value="Glycoside hydrolase/deacetylase"/>
    <property type="match status" value="1"/>
</dbReference>
<dbReference type="InterPro" id="IPR027291">
    <property type="entry name" value="Glyco_hydro_38_N_sf"/>
</dbReference>
<comment type="caution">
    <text evidence="6">The sequence shown here is derived from an EMBL/GenBank/DDBJ whole genome shotgun (WGS) entry which is preliminary data.</text>
</comment>
<organism evidence="6 7">
    <name type="scientific">Diplocloster agilis</name>
    <dbReference type="NCBI Taxonomy" id="2850323"/>
    <lineage>
        <taxon>Bacteria</taxon>
        <taxon>Bacillati</taxon>
        <taxon>Bacillota</taxon>
        <taxon>Clostridia</taxon>
        <taxon>Lachnospirales</taxon>
        <taxon>Lachnospiraceae</taxon>
        <taxon>Diplocloster</taxon>
    </lineage>
</organism>
<dbReference type="GO" id="GO:0004559">
    <property type="term" value="F:alpha-mannosidase activity"/>
    <property type="evidence" value="ECO:0007669"/>
    <property type="project" value="InterPro"/>
</dbReference>
<dbReference type="InterPro" id="IPR037094">
    <property type="entry name" value="Glyco_hydro_38_cen_sf"/>
</dbReference>
<dbReference type="SUPFAM" id="SSF74650">
    <property type="entry name" value="Galactose mutarotase-like"/>
    <property type="match status" value="1"/>
</dbReference>
<feature type="domain" description="Glycoside hydrolase family 38 central" evidence="5">
    <location>
        <begin position="287"/>
        <end position="358"/>
    </location>
</feature>
<dbReference type="InterPro" id="IPR041147">
    <property type="entry name" value="GH38_C"/>
</dbReference>
<dbReference type="Gene3D" id="3.20.110.10">
    <property type="entry name" value="Glycoside hydrolase 38, N terminal domain"/>
    <property type="match status" value="1"/>
</dbReference>
<dbReference type="EMBL" id="JAHQCW010000019">
    <property type="protein sequence ID" value="MBU9737324.1"/>
    <property type="molecule type" value="Genomic_DNA"/>
</dbReference>
<evidence type="ECO:0000256" key="1">
    <source>
        <dbReference type="ARBA" id="ARBA00009792"/>
    </source>
</evidence>
<dbReference type="RefSeq" id="WP_238721910.1">
    <property type="nucleotide sequence ID" value="NZ_JAHQCW010000019.1"/>
</dbReference>
<keyword evidence="4" id="KW-0326">Glycosidase</keyword>
<evidence type="ECO:0000313" key="6">
    <source>
        <dbReference type="EMBL" id="MBU9737324.1"/>
    </source>
</evidence>
<dbReference type="Pfam" id="PF01074">
    <property type="entry name" value="Glyco_hydro_38N"/>
    <property type="match status" value="1"/>
</dbReference>
<evidence type="ECO:0000256" key="4">
    <source>
        <dbReference type="ARBA" id="ARBA00023295"/>
    </source>
</evidence>
<dbReference type="InterPro" id="IPR028995">
    <property type="entry name" value="Glyco_hydro_57/38_cen_sf"/>
</dbReference>
<dbReference type="SMART" id="SM00872">
    <property type="entry name" value="Alpha-mann_mid"/>
    <property type="match status" value="1"/>
</dbReference>
<dbReference type="Gene3D" id="2.70.98.30">
    <property type="entry name" value="Golgi alpha-mannosidase II, domain 4"/>
    <property type="match status" value="1"/>
</dbReference>
<keyword evidence="3" id="KW-0378">Hydrolase</keyword>
<dbReference type="Pfam" id="PF17677">
    <property type="entry name" value="Glyco_hydro38C2"/>
    <property type="match status" value="1"/>
</dbReference>
<dbReference type="InterPro" id="IPR015341">
    <property type="entry name" value="Glyco_hydro_38_cen"/>
</dbReference>
<reference evidence="6" key="1">
    <citation type="submission" date="2021-06" db="EMBL/GenBank/DDBJ databases">
        <title>Description of novel taxa of the family Lachnospiraceae.</title>
        <authorList>
            <person name="Chaplin A.V."/>
            <person name="Sokolova S.R."/>
            <person name="Pikina A.P."/>
            <person name="Korzhanova M."/>
            <person name="Belova V."/>
            <person name="Korostin D."/>
            <person name="Efimov B.A."/>
        </authorList>
    </citation>
    <scope>NUCLEOTIDE SEQUENCE</scope>
    <source>
        <strain evidence="6">ASD5720</strain>
    </source>
</reference>
<dbReference type="GO" id="GO:0046872">
    <property type="term" value="F:metal ion binding"/>
    <property type="evidence" value="ECO:0007669"/>
    <property type="project" value="UniProtKB-KW"/>
</dbReference>
<dbReference type="Pfam" id="PF07748">
    <property type="entry name" value="Glyco_hydro_38C"/>
    <property type="match status" value="1"/>
</dbReference>
<gene>
    <name evidence="6" type="ORF">KTH89_12310</name>
</gene>
<dbReference type="GO" id="GO:0006013">
    <property type="term" value="P:mannose metabolic process"/>
    <property type="evidence" value="ECO:0007669"/>
    <property type="project" value="InterPro"/>
</dbReference>
<dbReference type="InterPro" id="IPR011682">
    <property type="entry name" value="Glyco_hydro_38_C"/>
</dbReference>
<name>A0A949JZ95_9FIRM</name>
<proteinExistence type="inferred from homology"/>
<dbReference type="PANTHER" id="PTHR46017:SF2">
    <property type="entry name" value="MANNOSYLGLYCERATE HYDROLASE"/>
    <property type="match status" value="1"/>
</dbReference>
<dbReference type="PANTHER" id="PTHR46017">
    <property type="entry name" value="ALPHA-MANNOSIDASE 2C1"/>
    <property type="match status" value="1"/>
</dbReference>
<keyword evidence="2" id="KW-0479">Metal-binding</keyword>
<dbReference type="InterPro" id="IPR011013">
    <property type="entry name" value="Gal_mutarotase_sf_dom"/>
</dbReference>
<protein>
    <recommendedName>
        <fullName evidence="5">Glycoside hydrolase family 38 central domain-containing protein</fullName>
    </recommendedName>
</protein>
<evidence type="ECO:0000259" key="5">
    <source>
        <dbReference type="SMART" id="SM00872"/>
    </source>
</evidence>
<accession>A0A949JZ95</accession>
<dbReference type="SUPFAM" id="SSF88688">
    <property type="entry name" value="Families 57/38 glycoside transferase middle domain"/>
    <property type="match status" value="1"/>
</dbReference>
<dbReference type="AlphaFoldDB" id="A0A949JZ95"/>
<dbReference type="Gene3D" id="1.20.1270.50">
    <property type="entry name" value="Glycoside hydrolase family 38, central domain"/>
    <property type="match status" value="1"/>
</dbReference>
<evidence type="ECO:0000256" key="3">
    <source>
        <dbReference type="ARBA" id="ARBA00022801"/>
    </source>
</evidence>